<keyword evidence="2" id="KW-0472">Membrane</keyword>
<protein>
    <submittedName>
        <fullName evidence="3">Uncharacterized protein</fullName>
    </submittedName>
</protein>
<feature type="region of interest" description="Disordered" evidence="1">
    <location>
        <begin position="103"/>
        <end position="144"/>
    </location>
</feature>
<feature type="transmembrane region" description="Helical" evidence="2">
    <location>
        <begin position="62"/>
        <end position="80"/>
    </location>
</feature>
<evidence type="ECO:0000256" key="2">
    <source>
        <dbReference type="SAM" id="Phobius"/>
    </source>
</evidence>
<keyword evidence="2" id="KW-1133">Transmembrane helix</keyword>
<feature type="compositionally biased region" description="Pro residues" evidence="1">
    <location>
        <begin position="122"/>
        <end position="133"/>
    </location>
</feature>
<dbReference type="Proteomes" id="UP000797356">
    <property type="component" value="Chromosome 15"/>
</dbReference>
<name>A0A8K0IZ62_COCNU</name>
<comment type="caution">
    <text evidence="3">The sequence shown here is derived from an EMBL/GenBank/DDBJ whole genome shotgun (WGS) entry which is preliminary data.</text>
</comment>
<organism evidence="3 4">
    <name type="scientific">Cocos nucifera</name>
    <name type="common">Coconut palm</name>
    <dbReference type="NCBI Taxonomy" id="13894"/>
    <lineage>
        <taxon>Eukaryota</taxon>
        <taxon>Viridiplantae</taxon>
        <taxon>Streptophyta</taxon>
        <taxon>Embryophyta</taxon>
        <taxon>Tracheophyta</taxon>
        <taxon>Spermatophyta</taxon>
        <taxon>Magnoliopsida</taxon>
        <taxon>Liliopsida</taxon>
        <taxon>Arecaceae</taxon>
        <taxon>Arecoideae</taxon>
        <taxon>Cocoseae</taxon>
        <taxon>Attaleinae</taxon>
        <taxon>Cocos</taxon>
    </lineage>
</organism>
<feature type="transmembrane region" description="Helical" evidence="2">
    <location>
        <begin position="27"/>
        <end position="50"/>
    </location>
</feature>
<feature type="compositionally biased region" description="Basic and acidic residues" evidence="1">
    <location>
        <begin position="134"/>
        <end position="144"/>
    </location>
</feature>
<evidence type="ECO:0000313" key="4">
    <source>
        <dbReference type="Proteomes" id="UP000797356"/>
    </source>
</evidence>
<keyword evidence="2" id="KW-0812">Transmembrane</keyword>
<dbReference type="AlphaFoldDB" id="A0A8K0IZ62"/>
<sequence>MGLLSESFRTTYLLLHFGGGERERERWLLFSPVEAATVVVSVSPAIFILLSLTLGADNLPSAPLLLSSLLPPLLCCYAAVNKSKQLPPAQTVVPTEEVCGRQAVGRMRQRSGGTLEDMAVKPRPPLLGRPPRPGRNEPRRYDMR</sequence>
<keyword evidence="4" id="KW-1185">Reference proteome</keyword>
<proteinExistence type="predicted"/>
<dbReference type="EMBL" id="CM017886">
    <property type="protein sequence ID" value="KAG1370262.1"/>
    <property type="molecule type" value="Genomic_DNA"/>
</dbReference>
<accession>A0A8K0IZ62</accession>
<evidence type="ECO:0000313" key="3">
    <source>
        <dbReference type="EMBL" id="KAG1370262.1"/>
    </source>
</evidence>
<reference evidence="3" key="2">
    <citation type="submission" date="2019-07" db="EMBL/GenBank/DDBJ databases">
        <authorList>
            <person name="Yang Y."/>
            <person name="Bocs S."/>
            <person name="Baudouin L."/>
        </authorList>
    </citation>
    <scope>NUCLEOTIDE SEQUENCE</scope>
    <source>
        <tissue evidence="3">Spear leaf of Hainan Tall coconut</tissue>
    </source>
</reference>
<evidence type="ECO:0000256" key="1">
    <source>
        <dbReference type="SAM" id="MobiDB-lite"/>
    </source>
</evidence>
<reference evidence="3" key="1">
    <citation type="journal article" date="2017" name="Gigascience">
        <title>The genome draft of coconut (Cocos nucifera).</title>
        <authorList>
            <person name="Xiao Y."/>
            <person name="Xu P."/>
            <person name="Fan H."/>
            <person name="Baudouin L."/>
            <person name="Xia W."/>
            <person name="Bocs S."/>
            <person name="Xu J."/>
            <person name="Li Q."/>
            <person name="Guo A."/>
            <person name="Zhou L."/>
            <person name="Li J."/>
            <person name="Wu Y."/>
            <person name="Ma Z."/>
            <person name="Armero A."/>
            <person name="Issali A.E."/>
            <person name="Liu N."/>
            <person name="Peng M."/>
            <person name="Yang Y."/>
        </authorList>
    </citation>
    <scope>NUCLEOTIDE SEQUENCE</scope>
    <source>
        <tissue evidence="3">Spear leaf of Hainan Tall coconut</tissue>
    </source>
</reference>
<gene>
    <name evidence="3" type="ORF">COCNU_15G006280</name>
</gene>